<feature type="chain" id="PRO_5007582700" evidence="1">
    <location>
        <begin position="20"/>
        <end position="179"/>
    </location>
</feature>
<dbReference type="EMBL" id="LOMK01000001">
    <property type="protein sequence ID" value="KYN24868.1"/>
    <property type="molecule type" value="Genomic_DNA"/>
</dbReference>
<accession>A0A151JGM1</accession>
<dbReference type="Proteomes" id="UP000075349">
    <property type="component" value="Unassembled WGS sequence"/>
</dbReference>
<gene>
    <name evidence="2" type="ORF">AUQ44_03300</name>
</gene>
<organism evidence="2 3">
    <name type="scientific">Vibrio cidicii</name>
    <dbReference type="NCBI Taxonomy" id="1763883"/>
    <lineage>
        <taxon>Bacteria</taxon>
        <taxon>Pseudomonadati</taxon>
        <taxon>Pseudomonadota</taxon>
        <taxon>Gammaproteobacteria</taxon>
        <taxon>Vibrionales</taxon>
        <taxon>Vibrionaceae</taxon>
        <taxon>Vibrio</taxon>
    </lineage>
</organism>
<comment type="caution">
    <text evidence="2">The sequence shown here is derived from an EMBL/GenBank/DDBJ whole genome shotgun (WGS) entry which is preliminary data.</text>
</comment>
<keyword evidence="1" id="KW-0732">Signal</keyword>
<dbReference type="AlphaFoldDB" id="A0A151JGM1"/>
<name>A0A151JGM1_9VIBR</name>
<evidence type="ECO:0000256" key="1">
    <source>
        <dbReference type="SAM" id="SignalP"/>
    </source>
</evidence>
<evidence type="ECO:0000313" key="2">
    <source>
        <dbReference type="EMBL" id="KYN24868.1"/>
    </source>
</evidence>
<proteinExistence type="predicted"/>
<protein>
    <submittedName>
        <fullName evidence="2">Uncharacterized protein</fullName>
    </submittedName>
</protein>
<feature type="signal peptide" evidence="1">
    <location>
        <begin position="1"/>
        <end position="19"/>
    </location>
</feature>
<sequence>MKRAAILLSLISAASVANAANYPYIECEDLKMDIEEHGTSDLNGLTFTSIDTLDRMTVPKIEFSFGSNVYIELNDRKQYKMFDVVKEGNKYSFTTTKEKNNLGIYVDRKNAFAFEITDLGNGEYTFQMFKARYEGDYTDKKVVWVPYNKFVQGDDFETPVRYAVDESSIDARNEFKCEN</sequence>
<reference evidence="3" key="1">
    <citation type="submission" date="2015-12" db="EMBL/GenBank/DDBJ databases">
        <authorList>
            <person name="Tarr C.L."/>
            <person name="Gladney L.M."/>
        </authorList>
    </citation>
    <scope>NUCLEOTIDE SEQUENCE [LARGE SCALE GENOMIC DNA]</scope>
    <source>
        <strain evidence="3">2756-81</strain>
    </source>
</reference>
<evidence type="ECO:0000313" key="3">
    <source>
        <dbReference type="Proteomes" id="UP000075349"/>
    </source>
</evidence>